<sequence length="206" mass="22481">MPSTIEERPTPAPCNDAKASVAANNAQATFRIVFQPAAKSPVPIRRASAPTVSKTMRNLAAAASADPQAQVDLIEALSNPLLYHRHAHLVAYLRSLIQSLETACAAVHAYARGEYMTEEPIKMALKRVAEAWTQMIVPLQLLNGPKIVEAKGNVPNRKDEEAKRKAVGRKLLEMAAEKQRCIDSSKPRSHTLPIDFGKPANSGERE</sequence>
<protein>
    <submittedName>
        <fullName evidence="1">Uncharacterized protein</fullName>
    </submittedName>
</protein>
<name>A0ACC2V285_9TREE</name>
<accession>A0ACC2V285</accession>
<reference evidence="1" key="1">
    <citation type="submission" date="2023-04" db="EMBL/GenBank/DDBJ databases">
        <title>Draft Genome sequencing of Naganishia species isolated from polar environments using Oxford Nanopore Technology.</title>
        <authorList>
            <person name="Leo P."/>
            <person name="Venkateswaran K."/>
        </authorList>
    </citation>
    <scope>NUCLEOTIDE SEQUENCE</scope>
    <source>
        <strain evidence="1">MNA-CCFEE 5261</strain>
    </source>
</reference>
<organism evidence="1 2">
    <name type="scientific">Naganishia cerealis</name>
    <dbReference type="NCBI Taxonomy" id="610337"/>
    <lineage>
        <taxon>Eukaryota</taxon>
        <taxon>Fungi</taxon>
        <taxon>Dikarya</taxon>
        <taxon>Basidiomycota</taxon>
        <taxon>Agaricomycotina</taxon>
        <taxon>Tremellomycetes</taxon>
        <taxon>Filobasidiales</taxon>
        <taxon>Filobasidiaceae</taxon>
        <taxon>Naganishia</taxon>
    </lineage>
</organism>
<comment type="caution">
    <text evidence="1">The sequence shown here is derived from an EMBL/GenBank/DDBJ whole genome shotgun (WGS) entry which is preliminary data.</text>
</comment>
<dbReference type="Proteomes" id="UP001241377">
    <property type="component" value="Unassembled WGS sequence"/>
</dbReference>
<dbReference type="EMBL" id="JASBWR010000129">
    <property type="protein sequence ID" value="KAJ9092956.1"/>
    <property type="molecule type" value="Genomic_DNA"/>
</dbReference>
<proteinExistence type="predicted"/>
<evidence type="ECO:0000313" key="2">
    <source>
        <dbReference type="Proteomes" id="UP001241377"/>
    </source>
</evidence>
<keyword evidence="2" id="KW-1185">Reference proteome</keyword>
<gene>
    <name evidence="1" type="ORF">QFC19_008554</name>
</gene>
<evidence type="ECO:0000313" key="1">
    <source>
        <dbReference type="EMBL" id="KAJ9092956.1"/>
    </source>
</evidence>